<accession>A0ABU6HXT9</accession>
<gene>
    <name evidence="1" type="ORF">SOP96_19310</name>
</gene>
<dbReference type="RefSeq" id="WP_326322507.1">
    <property type="nucleotide sequence ID" value="NZ_JAYLAA010000068.1"/>
</dbReference>
<organism evidence="1 2">
    <name type="scientific">Chryseobacterium salviniae</name>
    <dbReference type="NCBI Taxonomy" id="3101750"/>
    <lineage>
        <taxon>Bacteria</taxon>
        <taxon>Pseudomonadati</taxon>
        <taxon>Bacteroidota</taxon>
        <taxon>Flavobacteriia</taxon>
        <taxon>Flavobacteriales</taxon>
        <taxon>Weeksellaceae</taxon>
        <taxon>Chryseobacterium group</taxon>
        <taxon>Chryseobacterium</taxon>
    </lineage>
</organism>
<dbReference type="EMBL" id="JAYLAA010000068">
    <property type="protein sequence ID" value="MEC3877862.1"/>
    <property type="molecule type" value="Genomic_DNA"/>
</dbReference>
<comment type="caution">
    <text evidence="1">The sequence shown here is derived from an EMBL/GenBank/DDBJ whole genome shotgun (WGS) entry which is preliminary data.</text>
</comment>
<evidence type="ECO:0000313" key="1">
    <source>
        <dbReference type="EMBL" id="MEC3877862.1"/>
    </source>
</evidence>
<keyword evidence="2" id="KW-1185">Reference proteome</keyword>
<name>A0ABU6HXT9_9FLAO</name>
<proteinExistence type="predicted"/>
<evidence type="ECO:0000313" key="2">
    <source>
        <dbReference type="Proteomes" id="UP001348397"/>
    </source>
</evidence>
<dbReference type="Proteomes" id="UP001348397">
    <property type="component" value="Unassembled WGS sequence"/>
</dbReference>
<reference evidence="1 2" key="1">
    <citation type="submission" date="2024-01" db="EMBL/GenBank/DDBJ databases">
        <title>Chryseobacterium sp. T9W2-O.</title>
        <authorList>
            <person name="Maltman C."/>
        </authorList>
    </citation>
    <scope>NUCLEOTIDE SEQUENCE [LARGE SCALE GENOMIC DNA]</scope>
    <source>
        <strain evidence="1 2">T9W2-O</strain>
    </source>
</reference>
<protein>
    <submittedName>
        <fullName evidence="1">Uncharacterized protein</fullName>
    </submittedName>
</protein>
<sequence>MSSNKAAIRAKMKVVISILEIFSYYNFNLTKKDHSPFQLLQTFKFFCIVNSFATFAVKSITEINLTNLIQEKSLAVSSFCKLLNSFLHCQFFYLFCGKKQK</sequence>